<dbReference type="InterPro" id="IPR001680">
    <property type="entry name" value="WD40_rpt"/>
</dbReference>
<evidence type="ECO:0000313" key="6">
    <source>
        <dbReference type="Proteomes" id="UP000886885"/>
    </source>
</evidence>
<feature type="transmembrane region" description="Helical" evidence="4">
    <location>
        <begin position="47"/>
        <end position="68"/>
    </location>
</feature>
<evidence type="ECO:0000313" key="5">
    <source>
        <dbReference type="EMBL" id="KAG6742025.1"/>
    </source>
</evidence>
<keyword evidence="4" id="KW-1133">Transmembrane helix</keyword>
<keyword evidence="2" id="KW-0677">Repeat</keyword>
<dbReference type="PANTHER" id="PTHR44019">
    <property type="entry name" value="WD REPEAT-CONTAINING PROTEIN 55"/>
    <property type="match status" value="1"/>
</dbReference>
<sequence length="393" mass="43397">MEIDLGKVPFTMDFHPSDNLVTAGLITGDLHLLVHSSLSLGFVRSSFVFLEIVFLYMLGLIILSCYRYRFNADSSPQRLLEIHAHSESCRAARFINDGHAIITGSSDHSILATDLETGSPIARLENAHEDAIFSLINLTESTVATGDDQGCVKVWDTRQRSCCNSFNVHDDYVSDMTFASDSMKLLSTSGDGTLSVCNLRTNKIQSQSEFSEEELLSVVIMKNGRKVICGTQNGTLLLYSWGFFKDCSDRFTALSPNSIDSLLKLDEDRVITGSENGLISLVGILPNRVIQPLAEHSEYPIECLGLYVNVEFLLAFSHDRKYLGSISHDQLLKMWDLDDLLQNSGNAQNDQAPVSDSDSDAMDMDAKPPKSRKGAKSKNEHANDATSSFFADL</sequence>
<proteinExistence type="predicted"/>
<dbReference type="InterPro" id="IPR050505">
    <property type="entry name" value="WDR55/POC1"/>
</dbReference>
<feature type="compositionally biased region" description="Polar residues" evidence="3">
    <location>
        <begin position="384"/>
        <end position="393"/>
    </location>
</feature>
<keyword evidence="4" id="KW-0812">Transmembrane</keyword>
<name>A0A8X8C5R2_POPTO</name>
<keyword evidence="6" id="KW-1185">Reference proteome</keyword>
<keyword evidence="1" id="KW-0853">WD repeat</keyword>
<dbReference type="OrthoDB" id="2288928at2759"/>
<evidence type="ECO:0000256" key="1">
    <source>
        <dbReference type="ARBA" id="ARBA00022574"/>
    </source>
</evidence>
<dbReference type="EMBL" id="JAAWWB010000034">
    <property type="protein sequence ID" value="KAG6742025.1"/>
    <property type="molecule type" value="Genomic_DNA"/>
</dbReference>
<feature type="region of interest" description="Disordered" evidence="3">
    <location>
        <begin position="345"/>
        <end position="393"/>
    </location>
</feature>
<evidence type="ECO:0008006" key="7">
    <source>
        <dbReference type="Google" id="ProtNLM"/>
    </source>
</evidence>
<dbReference type="Proteomes" id="UP000886885">
    <property type="component" value="Chromosome 17D"/>
</dbReference>
<dbReference type="AlphaFoldDB" id="A0A8X8C5R2"/>
<dbReference type="SMART" id="SM00320">
    <property type="entry name" value="WD40"/>
    <property type="match status" value="5"/>
</dbReference>
<evidence type="ECO:0000256" key="2">
    <source>
        <dbReference type="ARBA" id="ARBA00022737"/>
    </source>
</evidence>
<reference evidence="5" key="1">
    <citation type="journal article" date="2020" name="bioRxiv">
        <title>Hybrid origin of Populus tomentosa Carr. identified through genome sequencing and phylogenomic analysis.</title>
        <authorList>
            <person name="An X."/>
            <person name="Gao K."/>
            <person name="Chen Z."/>
            <person name="Li J."/>
            <person name="Yang X."/>
            <person name="Yang X."/>
            <person name="Zhou J."/>
            <person name="Guo T."/>
            <person name="Zhao T."/>
            <person name="Huang S."/>
            <person name="Miao D."/>
            <person name="Khan W.U."/>
            <person name="Rao P."/>
            <person name="Ye M."/>
            <person name="Lei B."/>
            <person name="Liao W."/>
            <person name="Wang J."/>
            <person name="Ji L."/>
            <person name="Li Y."/>
            <person name="Guo B."/>
            <person name="Mustafa N.S."/>
            <person name="Li S."/>
            <person name="Yun Q."/>
            <person name="Keller S.R."/>
            <person name="Mao J."/>
            <person name="Zhang R."/>
            <person name="Strauss S.H."/>
        </authorList>
    </citation>
    <scope>NUCLEOTIDE SEQUENCE</scope>
    <source>
        <strain evidence="5">GM15</strain>
        <tissue evidence="5">Leaf</tissue>
    </source>
</reference>
<keyword evidence="4" id="KW-0472">Membrane</keyword>
<feature type="compositionally biased region" description="Polar residues" evidence="3">
    <location>
        <begin position="345"/>
        <end position="354"/>
    </location>
</feature>
<evidence type="ECO:0000256" key="3">
    <source>
        <dbReference type="SAM" id="MobiDB-lite"/>
    </source>
</evidence>
<dbReference type="PANTHER" id="PTHR44019:SF20">
    <property type="entry name" value="WD REPEAT-CONTAINING PROTEIN 55"/>
    <property type="match status" value="1"/>
</dbReference>
<dbReference type="Pfam" id="PF24796">
    <property type="entry name" value="WDR55"/>
    <property type="match status" value="1"/>
</dbReference>
<organism evidence="5 6">
    <name type="scientific">Populus tomentosa</name>
    <name type="common">Chinese white poplar</name>
    <dbReference type="NCBI Taxonomy" id="118781"/>
    <lineage>
        <taxon>Eukaryota</taxon>
        <taxon>Viridiplantae</taxon>
        <taxon>Streptophyta</taxon>
        <taxon>Embryophyta</taxon>
        <taxon>Tracheophyta</taxon>
        <taxon>Spermatophyta</taxon>
        <taxon>Magnoliopsida</taxon>
        <taxon>eudicotyledons</taxon>
        <taxon>Gunneridae</taxon>
        <taxon>Pentapetalae</taxon>
        <taxon>rosids</taxon>
        <taxon>fabids</taxon>
        <taxon>Malpighiales</taxon>
        <taxon>Salicaceae</taxon>
        <taxon>Saliceae</taxon>
        <taxon>Populus</taxon>
    </lineage>
</organism>
<comment type="caution">
    <text evidence="5">The sequence shown here is derived from an EMBL/GenBank/DDBJ whole genome shotgun (WGS) entry which is preliminary data.</text>
</comment>
<gene>
    <name evidence="5" type="ORF">POTOM_055307</name>
</gene>
<evidence type="ECO:0000256" key="4">
    <source>
        <dbReference type="SAM" id="Phobius"/>
    </source>
</evidence>
<protein>
    <recommendedName>
        <fullName evidence="7">WD repeat-containing protein 55</fullName>
    </recommendedName>
</protein>
<accession>A0A8X8C5R2</accession>